<feature type="region of interest" description="Disordered" evidence="1">
    <location>
        <begin position="33"/>
        <end position="54"/>
    </location>
</feature>
<dbReference type="EMBL" id="MTKS01000027">
    <property type="protein sequence ID" value="RWX52220.1"/>
    <property type="molecule type" value="Genomic_DNA"/>
</dbReference>
<name>A0A444JGI7_9BACT</name>
<dbReference type="GO" id="GO:0005840">
    <property type="term" value="C:ribosome"/>
    <property type="evidence" value="ECO:0007669"/>
    <property type="project" value="UniProtKB-KW"/>
</dbReference>
<dbReference type="Proteomes" id="UP000288892">
    <property type="component" value="Unassembled WGS sequence"/>
</dbReference>
<sequence>MLEAGQEITVKIDGVDLEKKRISLVPEDYTAKAEEEKAAKNEYAPPKESAPQSMGTLGDLFQAQMKGKKK</sequence>
<gene>
    <name evidence="2" type="ORF">VU01_10271</name>
</gene>
<accession>A0A444JGI7</accession>
<evidence type="ECO:0000313" key="2">
    <source>
        <dbReference type="EMBL" id="RWX52220.1"/>
    </source>
</evidence>
<organism evidence="2 3">
    <name type="scientific">Candidatus Electrothrix marina</name>
    <dbReference type="NCBI Taxonomy" id="1859130"/>
    <lineage>
        <taxon>Bacteria</taxon>
        <taxon>Pseudomonadati</taxon>
        <taxon>Thermodesulfobacteriota</taxon>
        <taxon>Desulfobulbia</taxon>
        <taxon>Desulfobulbales</taxon>
        <taxon>Desulfobulbaceae</taxon>
        <taxon>Candidatus Electrothrix</taxon>
    </lineage>
</organism>
<dbReference type="AlphaFoldDB" id="A0A444JGI7"/>
<comment type="caution">
    <text evidence="2">The sequence shown here is derived from an EMBL/GenBank/DDBJ whole genome shotgun (WGS) entry which is preliminary data.</text>
</comment>
<keyword evidence="2" id="KW-0687">Ribonucleoprotein</keyword>
<keyword evidence="3" id="KW-1185">Reference proteome</keyword>
<proteinExistence type="predicted"/>
<reference evidence="2 3" key="1">
    <citation type="submission" date="2017-01" db="EMBL/GenBank/DDBJ databases">
        <title>The cable genome- insights into the physiology and evolution of filamentous bacteria capable of sulfide oxidation via long distance electron transfer.</title>
        <authorList>
            <person name="Schreiber L."/>
            <person name="Bjerg J.T."/>
            <person name="Boggild A."/>
            <person name="Van De Vossenberg J."/>
            <person name="Meysman F."/>
            <person name="Nielsen L.P."/>
            <person name="Schramm A."/>
            <person name="Kjeldsen K.U."/>
        </authorList>
    </citation>
    <scope>NUCLEOTIDE SEQUENCE [LARGE SCALE GENOMIC DNA]</scope>
    <source>
        <strain evidence="2">A5</strain>
    </source>
</reference>
<evidence type="ECO:0000256" key="1">
    <source>
        <dbReference type="SAM" id="MobiDB-lite"/>
    </source>
</evidence>
<protein>
    <submittedName>
        <fullName evidence="2">Small subunit ribosomal protein S1</fullName>
    </submittedName>
</protein>
<keyword evidence="2" id="KW-0689">Ribosomal protein</keyword>
<evidence type="ECO:0000313" key="3">
    <source>
        <dbReference type="Proteomes" id="UP000288892"/>
    </source>
</evidence>